<proteinExistence type="predicted"/>
<dbReference type="AlphaFoldDB" id="A0A932GRU1"/>
<gene>
    <name evidence="3" type="ORF">HYY65_12800</name>
</gene>
<dbReference type="SUPFAM" id="SSF51556">
    <property type="entry name" value="Metallo-dependent hydrolases"/>
    <property type="match status" value="1"/>
</dbReference>
<dbReference type="InterPro" id="IPR032465">
    <property type="entry name" value="ACMSD"/>
</dbReference>
<reference evidence="3" key="1">
    <citation type="submission" date="2020-07" db="EMBL/GenBank/DDBJ databases">
        <title>Huge and variable diversity of episymbiotic CPR bacteria and DPANN archaea in groundwater ecosystems.</title>
        <authorList>
            <person name="He C.Y."/>
            <person name="Keren R."/>
            <person name="Whittaker M."/>
            <person name="Farag I.F."/>
            <person name="Doudna J."/>
            <person name="Cate J.H.D."/>
            <person name="Banfield J.F."/>
        </authorList>
    </citation>
    <scope>NUCLEOTIDE SEQUENCE</scope>
    <source>
        <strain evidence="3">NC_groundwater_717_Ag_S-0.2um_59_8</strain>
    </source>
</reference>
<dbReference type="InterPro" id="IPR032466">
    <property type="entry name" value="Metal_Hydrolase"/>
</dbReference>
<dbReference type="Proteomes" id="UP000741360">
    <property type="component" value="Unassembled WGS sequence"/>
</dbReference>
<sequence>MADVRPIDIHMHPSTDLFMAGGGDYLKAIDEFFKVNHPVKDVDEVVEDMDSAGVALGVIFGWDAESATGLPPIPNDHIAELVAEFPDRFIGFASVDPWKGKAALAELERAIGDLGLKGLKLHPPIQDFYPNDPMVYPLYEKCIDLDIPILFHCGFTGLGMGKVGGMGIKLKYARPIYLDDVAADFPELTLIAAHNGWPWENELLAICLHKANLYIDLSGWLPKYIPKAVISHMNTLLADKMVFGSDYPYIDPKRWLKGFEELELKEGVREKVLEGNARRILRLPDRSA</sequence>
<dbReference type="EMBL" id="JACPSX010000246">
    <property type="protein sequence ID" value="MBI3015903.1"/>
    <property type="molecule type" value="Genomic_DNA"/>
</dbReference>
<accession>A0A932GRU1</accession>
<dbReference type="GO" id="GO:0016787">
    <property type="term" value="F:hydrolase activity"/>
    <property type="evidence" value="ECO:0007669"/>
    <property type="project" value="InterPro"/>
</dbReference>
<organism evidence="3 4">
    <name type="scientific">Tectimicrobiota bacterium</name>
    <dbReference type="NCBI Taxonomy" id="2528274"/>
    <lineage>
        <taxon>Bacteria</taxon>
        <taxon>Pseudomonadati</taxon>
        <taxon>Nitrospinota/Tectimicrobiota group</taxon>
        <taxon>Candidatus Tectimicrobiota</taxon>
    </lineage>
</organism>
<keyword evidence="1" id="KW-0456">Lyase</keyword>
<dbReference type="Pfam" id="PF04909">
    <property type="entry name" value="Amidohydro_2"/>
    <property type="match status" value="1"/>
</dbReference>
<dbReference type="Gene3D" id="3.20.20.140">
    <property type="entry name" value="Metal-dependent hydrolases"/>
    <property type="match status" value="1"/>
</dbReference>
<name>A0A932GRU1_UNCTE</name>
<dbReference type="PANTHER" id="PTHR21240:SF19">
    <property type="entry name" value="CATALYTIC_ HYDROLASE"/>
    <property type="match status" value="1"/>
</dbReference>
<comment type="caution">
    <text evidence="3">The sequence shown here is derived from an EMBL/GenBank/DDBJ whole genome shotgun (WGS) entry which is preliminary data.</text>
</comment>
<feature type="domain" description="Amidohydrolase-related" evidence="2">
    <location>
        <begin position="7"/>
        <end position="283"/>
    </location>
</feature>
<dbReference type="CDD" id="cd01292">
    <property type="entry name" value="metallo-dependent_hydrolases"/>
    <property type="match status" value="1"/>
</dbReference>
<dbReference type="InterPro" id="IPR006680">
    <property type="entry name" value="Amidohydro-rel"/>
</dbReference>
<dbReference type="PANTHER" id="PTHR21240">
    <property type="entry name" value="2-AMINO-3-CARBOXYLMUCONATE-6-SEMIALDEHYDE DECARBOXYLASE"/>
    <property type="match status" value="1"/>
</dbReference>
<evidence type="ECO:0000313" key="4">
    <source>
        <dbReference type="Proteomes" id="UP000741360"/>
    </source>
</evidence>
<evidence type="ECO:0000256" key="1">
    <source>
        <dbReference type="ARBA" id="ARBA00023239"/>
    </source>
</evidence>
<evidence type="ECO:0000259" key="2">
    <source>
        <dbReference type="Pfam" id="PF04909"/>
    </source>
</evidence>
<dbReference type="GO" id="GO:0016831">
    <property type="term" value="F:carboxy-lyase activity"/>
    <property type="evidence" value="ECO:0007669"/>
    <property type="project" value="InterPro"/>
</dbReference>
<evidence type="ECO:0000313" key="3">
    <source>
        <dbReference type="EMBL" id="MBI3015903.1"/>
    </source>
</evidence>
<protein>
    <submittedName>
        <fullName evidence="3">Amidohydrolase</fullName>
    </submittedName>
</protein>